<sequence>MFTGAGRALAAALLVTSIATVVAPTASAAPVCVWTRSALPTPADRTAADITGGNDSGVLVGNTYQPNFINSGHGPLYGAVWSGGKLVASAATAGAQFLGINNAGTVVGYTIDAAGHSHAATFDASTGAATALPVDPTWLNTDADAINTAGDIAGTAEFGGSPHVVVWHAGSYKVLPQSTSRLDLVHSIDDQGRVLADIALPVTQNELTGVVWDANGTRHVLAGANGTTWNTTYALRGGVVAGSARDAQATLWKADGSLGSKIAGGTAATAIGATGTVGGQAYDTVSQKYSTVLWQGGAVVATLPINSVTAGVVAIGPDDHTAAGNEYVRTWGGGHADTPVTWSCM</sequence>
<dbReference type="RefSeq" id="WP_147328718.1">
    <property type="nucleotide sequence ID" value="NZ_CP144375.1"/>
</dbReference>
<dbReference type="EMBL" id="QUNO01000012">
    <property type="protein sequence ID" value="REH41102.1"/>
    <property type="molecule type" value="Genomic_DNA"/>
</dbReference>
<evidence type="ECO:0000313" key="2">
    <source>
        <dbReference type="EMBL" id="REH41102.1"/>
    </source>
</evidence>
<proteinExistence type="predicted"/>
<protein>
    <recommendedName>
        <fullName evidence="4">HAF family extracellular repeat protein</fullName>
    </recommendedName>
</protein>
<accession>A0A3E0HAR5</accession>
<evidence type="ECO:0000313" key="3">
    <source>
        <dbReference type="Proteomes" id="UP000256269"/>
    </source>
</evidence>
<evidence type="ECO:0008006" key="4">
    <source>
        <dbReference type="Google" id="ProtNLM"/>
    </source>
</evidence>
<name>A0A3E0HAR5_9PSEU</name>
<keyword evidence="3" id="KW-1185">Reference proteome</keyword>
<feature type="signal peptide" evidence="1">
    <location>
        <begin position="1"/>
        <end position="28"/>
    </location>
</feature>
<evidence type="ECO:0000256" key="1">
    <source>
        <dbReference type="SAM" id="SignalP"/>
    </source>
</evidence>
<reference evidence="2 3" key="1">
    <citation type="submission" date="2018-08" db="EMBL/GenBank/DDBJ databases">
        <title>Genomic Encyclopedia of Archaeal and Bacterial Type Strains, Phase II (KMG-II): from individual species to whole genera.</title>
        <authorList>
            <person name="Goeker M."/>
        </authorList>
    </citation>
    <scope>NUCLEOTIDE SEQUENCE [LARGE SCALE GENOMIC DNA]</scope>
    <source>
        <strain evidence="2 3">DSM 45791</strain>
    </source>
</reference>
<organism evidence="2 3">
    <name type="scientific">Kutzneria buriramensis</name>
    <dbReference type="NCBI Taxonomy" id="1045776"/>
    <lineage>
        <taxon>Bacteria</taxon>
        <taxon>Bacillati</taxon>
        <taxon>Actinomycetota</taxon>
        <taxon>Actinomycetes</taxon>
        <taxon>Pseudonocardiales</taxon>
        <taxon>Pseudonocardiaceae</taxon>
        <taxon>Kutzneria</taxon>
    </lineage>
</organism>
<gene>
    <name evidence="2" type="ORF">BCF44_112184</name>
</gene>
<dbReference type="Proteomes" id="UP000256269">
    <property type="component" value="Unassembled WGS sequence"/>
</dbReference>
<comment type="caution">
    <text evidence="2">The sequence shown here is derived from an EMBL/GenBank/DDBJ whole genome shotgun (WGS) entry which is preliminary data.</text>
</comment>
<dbReference type="AlphaFoldDB" id="A0A3E0HAR5"/>
<keyword evidence="1" id="KW-0732">Signal</keyword>
<dbReference type="OrthoDB" id="4190625at2"/>
<feature type="chain" id="PRO_5017804348" description="HAF family extracellular repeat protein" evidence="1">
    <location>
        <begin position="29"/>
        <end position="345"/>
    </location>
</feature>